<dbReference type="GO" id="GO:0006281">
    <property type="term" value="P:DNA repair"/>
    <property type="evidence" value="ECO:0007669"/>
    <property type="project" value="InterPro"/>
</dbReference>
<dbReference type="Gene3D" id="3.40.50.300">
    <property type="entry name" value="P-loop containing nucleotide triphosphate hydrolases"/>
    <property type="match status" value="1"/>
</dbReference>
<evidence type="ECO:0000313" key="3">
    <source>
        <dbReference type="Proteomes" id="UP000253032"/>
    </source>
</evidence>
<protein>
    <submittedName>
        <fullName evidence="2">AAA family ATPase</fullName>
    </submittedName>
</protein>
<dbReference type="InterPro" id="IPR010285">
    <property type="entry name" value="DNA_helicase_pif1-like_DEAD"/>
</dbReference>
<dbReference type="PANTHER" id="PTHR47642:SF5">
    <property type="entry name" value="ATP-DEPENDENT DNA HELICASE"/>
    <property type="match status" value="1"/>
</dbReference>
<organism evidence="2 3">
    <name type="scientific">SAR86 cluster bacterium</name>
    <dbReference type="NCBI Taxonomy" id="2030880"/>
    <lineage>
        <taxon>Bacteria</taxon>
        <taxon>Pseudomonadati</taxon>
        <taxon>Pseudomonadota</taxon>
        <taxon>Gammaproteobacteria</taxon>
        <taxon>SAR86 cluster</taxon>
    </lineage>
</organism>
<dbReference type="Pfam" id="PF05970">
    <property type="entry name" value="PIF1"/>
    <property type="match status" value="1"/>
</dbReference>
<dbReference type="EMBL" id="QOPC01000015">
    <property type="protein sequence ID" value="RCL37991.1"/>
    <property type="molecule type" value="Genomic_DNA"/>
</dbReference>
<sequence>MSSSNSENPVSAFDNTLENILELLEEDAQHFIYLTGAAGTGKTTLIERVKDECLLKKMVVAPTGVAALNIGGSTINSAFRIGFDTFPLIQESKDPRFKKLLKNLELLIIDEISMVRAPMLDAISETLQIHRNSSKPFGGIHVLACGDLFQLPPVVKENEETAIFERYESVYFFSADNFQAIKNPSFFELTSSFRQQDDKDFYDLLNNVRLGKNLETSIKKINTNCHNPEFDTESSLIITSRKYRAEQINEEMLNLIDGPATAAKSKEQGELNENDLPAPRELRVKEDAKVMFIKNDPDGRWVNGTIGVVIDCSDKNKKVIKVKVGNEVFKVKREEWNKVRYVYDEFNDEMEEEVVSSFKQFPLKLGWAVTIHKAQGLTLESCSVDLGDGAFATGQAYVALSRCKTLNSLNLYRELKVRDALVDPDIQDFHAEFFG</sequence>
<reference evidence="2 3" key="1">
    <citation type="journal article" date="2018" name="Microbiome">
        <title>Fine metagenomic profile of the Mediterranean stratified and mixed water columns revealed by assembly and recruitment.</title>
        <authorList>
            <person name="Haro-Moreno J.M."/>
            <person name="Lopez-Perez M."/>
            <person name="De La Torre J.R."/>
            <person name="Picazo A."/>
            <person name="Camacho A."/>
            <person name="Rodriguez-Valera F."/>
        </authorList>
    </citation>
    <scope>NUCLEOTIDE SEQUENCE [LARGE SCALE GENOMIC DNA]</scope>
    <source>
        <strain evidence="2">MED-G84</strain>
    </source>
</reference>
<dbReference type="PANTHER" id="PTHR47642">
    <property type="entry name" value="ATP-DEPENDENT DNA HELICASE"/>
    <property type="match status" value="1"/>
</dbReference>
<name>A0A368BL62_9GAMM</name>
<dbReference type="AlphaFoldDB" id="A0A368BL62"/>
<dbReference type="InterPro" id="IPR027417">
    <property type="entry name" value="P-loop_NTPase"/>
</dbReference>
<dbReference type="GO" id="GO:0000723">
    <property type="term" value="P:telomere maintenance"/>
    <property type="evidence" value="ECO:0007669"/>
    <property type="project" value="InterPro"/>
</dbReference>
<feature type="domain" description="DNA helicase Pif1-like DEAD-box helicase" evidence="1">
    <location>
        <begin position="17"/>
        <end position="214"/>
    </location>
</feature>
<evidence type="ECO:0000259" key="1">
    <source>
        <dbReference type="Pfam" id="PF05970"/>
    </source>
</evidence>
<comment type="caution">
    <text evidence="2">The sequence shown here is derived from an EMBL/GenBank/DDBJ whole genome shotgun (WGS) entry which is preliminary data.</text>
</comment>
<evidence type="ECO:0000313" key="2">
    <source>
        <dbReference type="EMBL" id="RCL37991.1"/>
    </source>
</evidence>
<dbReference type="InterPro" id="IPR051055">
    <property type="entry name" value="PIF1_helicase"/>
</dbReference>
<dbReference type="CDD" id="cd18809">
    <property type="entry name" value="SF1_C_RecD"/>
    <property type="match status" value="1"/>
</dbReference>
<gene>
    <name evidence="2" type="ORF">DBW98_03140</name>
</gene>
<accession>A0A368BL62</accession>
<dbReference type="Proteomes" id="UP000253032">
    <property type="component" value="Unassembled WGS sequence"/>
</dbReference>
<dbReference type="SUPFAM" id="SSF52540">
    <property type="entry name" value="P-loop containing nucleoside triphosphate hydrolases"/>
    <property type="match status" value="2"/>
</dbReference>
<dbReference type="GO" id="GO:0003678">
    <property type="term" value="F:DNA helicase activity"/>
    <property type="evidence" value="ECO:0007669"/>
    <property type="project" value="InterPro"/>
</dbReference>
<dbReference type="Gene3D" id="2.30.30.940">
    <property type="match status" value="1"/>
</dbReference>
<proteinExistence type="predicted"/>